<sequence length="278" mass="32254">MNTSNQTYKELAIPHFKEVFDLIDDILIEHKIPYYLIGVSAIALELLKSGIKPSRGTKDIDFAIMISSLDKYEELSKSLAKVGFNKVRAPWTFYSEKYNIAVDLLPFGEIEEQDTVQFNKRYSDLYVLGFKEVLENPEKIGIEDKIVNIPPLPGMIVLKLVSWSDRPEERENDLTDILRIIEHYFEHNFDEIVEEHNDTFPDENFDQLIISAEVLGRKAKSYLEKSESLSQRIIDIIKANLEDKSQSYIAKEWARSQDWDIEYSMLIIQAFYKGITGN</sequence>
<gene>
    <name evidence="1" type="ORF">QQ008_15630</name>
</gene>
<accession>A0ABT8KQ30</accession>
<dbReference type="EMBL" id="JAUJEA010000005">
    <property type="protein sequence ID" value="MDN5202820.1"/>
    <property type="molecule type" value="Genomic_DNA"/>
</dbReference>
<dbReference type="RefSeq" id="WP_346752839.1">
    <property type="nucleotide sequence ID" value="NZ_JAUJEA010000005.1"/>
</dbReference>
<dbReference type="Proteomes" id="UP001172082">
    <property type="component" value="Unassembled WGS sequence"/>
</dbReference>
<name>A0ABT8KQ30_9BACT</name>
<dbReference type="Gene3D" id="3.30.460.40">
    <property type="match status" value="1"/>
</dbReference>
<evidence type="ECO:0000313" key="1">
    <source>
        <dbReference type="EMBL" id="MDN5202820.1"/>
    </source>
</evidence>
<proteinExistence type="predicted"/>
<organism evidence="1 2">
    <name type="scientific">Splendidivirga corallicola</name>
    <dbReference type="NCBI Taxonomy" id="3051826"/>
    <lineage>
        <taxon>Bacteria</taxon>
        <taxon>Pseudomonadati</taxon>
        <taxon>Bacteroidota</taxon>
        <taxon>Cytophagia</taxon>
        <taxon>Cytophagales</taxon>
        <taxon>Splendidivirgaceae</taxon>
        <taxon>Splendidivirga</taxon>
    </lineage>
</organism>
<protein>
    <recommendedName>
        <fullName evidence="3">Nucleotidyltransferase</fullName>
    </recommendedName>
</protein>
<evidence type="ECO:0000313" key="2">
    <source>
        <dbReference type="Proteomes" id="UP001172082"/>
    </source>
</evidence>
<evidence type="ECO:0008006" key="3">
    <source>
        <dbReference type="Google" id="ProtNLM"/>
    </source>
</evidence>
<reference evidence="1" key="1">
    <citation type="submission" date="2023-06" db="EMBL/GenBank/DDBJ databases">
        <title>Genomic of Parafulvivirga corallium.</title>
        <authorList>
            <person name="Wang G."/>
        </authorList>
    </citation>
    <scope>NUCLEOTIDE SEQUENCE</scope>
    <source>
        <strain evidence="1">BMA10</strain>
    </source>
</reference>
<keyword evidence="2" id="KW-1185">Reference proteome</keyword>
<comment type="caution">
    <text evidence="1">The sequence shown here is derived from an EMBL/GenBank/DDBJ whole genome shotgun (WGS) entry which is preliminary data.</text>
</comment>